<dbReference type="EMBL" id="JFFI01001720">
    <property type="protein sequence ID" value="KXH55507.1"/>
    <property type="molecule type" value="Genomic_DNA"/>
</dbReference>
<name>A0A135U521_9PEZI</name>
<keyword evidence="2" id="KW-1185">Reference proteome</keyword>
<evidence type="ECO:0000313" key="2">
    <source>
        <dbReference type="Proteomes" id="UP000070121"/>
    </source>
</evidence>
<dbReference type="STRING" id="1209931.A0A135U521"/>
<protein>
    <submittedName>
        <fullName evidence="1">Pfs domain-containing protein</fullName>
    </submittedName>
</protein>
<reference evidence="1 2" key="1">
    <citation type="submission" date="2014-02" db="EMBL/GenBank/DDBJ databases">
        <title>The genome sequence of Colletotrichum salicis CBS 607.94.</title>
        <authorList>
            <person name="Baroncelli R."/>
            <person name="Thon M.R."/>
        </authorList>
    </citation>
    <scope>NUCLEOTIDE SEQUENCE [LARGE SCALE GENOMIC DNA]</scope>
    <source>
        <strain evidence="1 2">CBS 607.94</strain>
    </source>
</reference>
<dbReference type="Gene3D" id="3.40.50.1580">
    <property type="entry name" value="Nucleoside phosphorylase domain"/>
    <property type="match status" value="1"/>
</dbReference>
<dbReference type="GO" id="GO:0009116">
    <property type="term" value="P:nucleoside metabolic process"/>
    <property type="evidence" value="ECO:0007669"/>
    <property type="project" value="InterPro"/>
</dbReference>
<dbReference type="Proteomes" id="UP000070121">
    <property type="component" value="Unassembled WGS sequence"/>
</dbReference>
<evidence type="ECO:0000313" key="1">
    <source>
        <dbReference type="EMBL" id="KXH55507.1"/>
    </source>
</evidence>
<dbReference type="PANTHER" id="PTHR46082">
    <property type="entry name" value="ATP/GTP-BINDING PROTEIN-RELATED"/>
    <property type="match status" value="1"/>
</dbReference>
<dbReference type="OrthoDB" id="20872at2759"/>
<sequence length="240" mass="26135">MFRDHAYHERNSTGWQPAIAHRYAQAKREWSISSEEEIHYGLAKRARTTSSLYTPNNAGQSMVKLSHEAYTVGGVSALPLEMAAAQAMLDYRHQPLDMNPNDSNVYTFGGIGPQNIVIACLPSGQYGTNGAAVVANNMRWSFPSIHIGLMVGIGGGVPGKVDIRLGDVVVSNPTADSPGVVQYDFGKAVNDGRFERIGNLNKPSPSVLAAVSKLRADHEARPSEIPRILNDMARRNDYMV</sequence>
<organism evidence="1 2">
    <name type="scientific">Colletotrichum salicis</name>
    <dbReference type="NCBI Taxonomy" id="1209931"/>
    <lineage>
        <taxon>Eukaryota</taxon>
        <taxon>Fungi</taxon>
        <taxon>Dikarya</taxon>
        <taxon>Ascomycota</taxon>
        <taxon>Pezizomycotina</taxon>
        <taxon>Sordariomycetes</taxon>
        <taxon>Hypocreomycetidae</taxon>
        <taxon>Glomerellales</taxon>
        <taxon>Glomerellaceae</taxon>
        <taxon>Colletotrichum</taxon>
        <taxon>Colletotrichum acutatum species complex</taxon>
    </lineage>
</organism>
<dbReference type="SUPFAM" id="SSF53167">
    <property type="entry name" value="Purine and uridine phosphorylases"/>
    <property type="match status" value="1"/>
</dbReference>
<dbReference type="AlphaFoldDB" id="A0A135U521"/>
<dbReference type="PANTHER" id="PTHR46082:SF11">
    <property type="entry name" value="AAA+ ATPASE DOMAIN-CONTAINING PROTEIN-RELATED"/>
    <property type="match status" value="1"/>
</dbReference>
<proteinExistence type="predicted"/>
<accession>A0A135U521</accession>
<dbReference type="InterPro" id="IPR035994">
    <property type="entry name" value="Nucleoside_phosphorylase_sf"/>
</dbReference>
<gene>
    <name evidence="1" type="ORF">CSAL01_05337</name>
</gene>
<dbReference type="InterPro" id="IPR053137">
    <property type="entry name" value="NLR-like"/>
</dbReference>
<dbReference type="GO" id="GO:0003824">
    <property type="term" value="F:catalytic activity"/>
    <property type="evidence" value="ECO:0007669"/>
    <property type="project" value="InterPro"/>
</dbReference>
<comment type="caution">
    <text evidence="1">The sequence shown here is derived from an EMBL/GenBank/DDBJ whole genome shotgun (WGS) entry which is preliminary data.</text>
</comment>